<name>A0ACC3SPD1_9PEZI</name>
<gene>
    <name evidence="1" type="ORF">M8818_000055</name>
</gene>
<organism evidence="1 2">
    <name type="scientific">Zalaria obscura</name>
    <dbReference type="NCBI Taxonomy" id="2024903"/>
    <lineage>
        <taxon>Eukaryota</taxon>
        <taxon>Fungi</taxon>
        <taxon>Dikarya</taxon>
        <taxon>Ascomycota</taxon>
        <taxon>Pezizomycotina</taxon>
        <taxon>Dothideomycetes</taxon>
        <taxon>Dothideomycetidae</taxon>
        <taxon>Dothideales</taxon>
        <taxon>Zalariaceae</taxon>
        <taxon>Zalaria</taxon>
    </lineage>
</organism>
<proteinExistence type="predicted"/>
<dbReference type="Proteomes" id="UP001320706">
    <property type="component" value="Unassembled WGS sequence"/>
</dbReference>
<sequence length="146" mass="15650">MPLAVCLPHASHHLPAWKDNPDELRTKVSYVRFGLDSVAAAALVAAAAAVAVGAEAAYPVPRAQHWPSATAEALVQTSQSRVSMIFQFMMVLYSAVEARDQMGSPTFTCEAPCQEFIEVVPALPAELRGPRRCLQLCAGSHSMLMG</sequence>
<accession>A0ACC3SPD1</accession>
<dbReference type="EMBL" id="JAMKPW020000001">
    <property type="protein sequence ID" value="KAK8221890.1"/>
    <property type="molecule type" value="Genomic_DNA"/>
</dbReference>
<reference evidence="1" key="1">
    <citation type="submission" date="2024-02" db="EMBL/GenBank/DDBJ databases">
        <title>Metagenome Assembled Genome of Zalaria obscura JY119.</title>
        <authorList>
            <person name="Vighnesh L."/>
            <person name="Jagadeeshwari U."/>
            <person name="Venkata Ramana C."/>
            <person name="Sasikala C."/>
        </authorList>
    </citation>
    <scope>NUCLEOTIDE SEQUENCE</scope>
    <source>
        <strain evidence="1">JY119</strain>
    </source>
</reference>
<comment type="caution">
    <text evidence="1">The sequence shown here is derived from an EMBL/GenBank/DDBJ whole genome shotgun (WGS) entry which is preliminary data.</text>
</comment>
<evidence type="ECO:0000313" key="2">
    <source>
        <dbReference type="Proteomes" id="UP001320706"/>
    </source>
</evidence>
<protein>
    <submittedName>
        <fullName evidence="1">Uncharacterized protein</fullName>
    </submittedName>
</protein>
<evidence type="ECO:0000313" key="1">
    <source>
        <dbReference type="EMBL" id="KAK8221890.1"/>
    </source>
</evidence>
<keyword evidence="2" id="KW-1185">Reference proteome</keyword>